<name>A0ABS2YE99_POLSP</name>
<feature type="repeat" description="Solcar" evidence="10">
    <location>
        <begin position="382"/>
        <end position="470"/>
    </location>
</feature>
<dbReference type="EMBL" id="JAAWVQ010143024">
    <property type="protein sequence ID" value="MBN3285046.1"/>
    <property type="molecule type" value="Genomic_DNA"/>
</dbReference>
<evidence type="ECO:0000313" key="13">
    <source>
        <dbReference type="EMBL" id="MBN3285046.1"/>
    </source>
</evidence>
<keyword evidence="8" id="KW-1133">Transmembrane helix</keyword>
<dbReference type="InterPro" id="IPR002067">
    <property type="entry name" value="MCP"/>
</dbReference>
<keyword evidence="5" id="KW-0479">Metal-binding</keyword>
<protein>
    <submittedName>
        <fullName evidence="13">SCM1A protein</fullName>
    </submittedName>
</protein>
<dbReference type="Gene3D" id="1.10.238.10">
    <property type="entry name" value="EF-hand"/>
    <property type="match status" value="2"/>
</dbReference>
<dbReference type="PROSITE" id="PS00018">
    <property type="entry name" value="EF_HAND_1"/>
    <property type="match status" value="1"/>
</dbReference>
<gene>
    <name evidence="13" type="primary">Slc25a24a</name>
    <name evidence="13" type="ORF">GTO93_0012938</name>
</gene>
<dbReference type="SUPFAM" id="SSF103506">
    <property type="entry name" value="Mitochondrial carrier"/>
    <property type="match status" value="1"/>
</dbReference>
<keyword evidence="9 10" id="KW-0472">Membrane</keyword>
<evidence type="ECO:0000256" key="7">
    <source>
        <dbReference type="ARBA" id="ARBA00022837"/>
    </source>
</evidence>
<feature type="non-terminal residue" evidence="13">
    <location>
        <position position="475"/>
    </location>
</feature>
<dbReference type="PRINTS" id="PR00926">
    <property type="entry name" value="MITOCARRIER"/>
</dbReference>
<evidence type="ECO:0000256" key="10">
    <source>
        <dbReference type="PROSITE-ProRule" id="PRU00282"/>
    </source>
</evidence>
<dbReference type="SUPFAM" id="SSF47473">
    <property type="entry name" value="EF-hand"/>
    <property type="match status" value="1"/>
</dbReference>
<keyword evidence="14" id="KW-1185">Reference proteome</keyword>
<reference evidence="13" key="1">
    <citation type="journal article" date="2021" name="Cell">
        <title>Tracing the genetic footprints of vertebrate landing in non-teleost ray-finned fishes.</title>
        <authorList>
            <person name="Bi X."/>
            <person name="Wang K."/>
            <person name="Yang L."/>
            <person name="Pan H."/>
            <person name="Jiang H."/>
            <person name="Wei Q."/>
            <person name="Fang M."/>
            <person name="Yu H."/>
            <person name="Zhu C."/>
            <person name="Cai Y."/>
            <person name="He Y."/>
            <person name="Gan X."/>
            <person name="Zeng H."/>
            <person name="Yu D."/>
            <person name="Zhu Y."/>
            <person name="Jiang H."/>
            <person name="Qiu Q."/>
            <person name="Yang H."/>
            <person name="Zhang Y.E."/>
            <person name="Wang W."/>
            <person name="Zhu M."/>
            <person name="He S."/>
            <person name="Zhang G."/>
        </authorList>
    </citation>
    <scope>NUCLEOTIDE SEQUENCE</scope>
    <source>
        <strain evidence="13">Pddl_001</strain>
    </source>
</reference>
<sequence>MDKFYKLFQKLDSNNDGYIRVEELHSEMKKIGVVSADDKARGILRMYDTNASGRLEYDEFLSYMMDTEKKWKINFQLIDKNKSGFVDQNEVTELFKDLGVEITKRHAEKIIQMMDKEGSMTVDWDEFLHHIILNPVDNIEELVSSWKRSMVFDVGESLTMPTQFTEEEINSGAWKKMLFAGGVADSVSRTITAPIDRLKIQLQVDSSKGVLHGLKQIRPDGLKSLWQGNTASIMKGSPQSAFQYLIYSQSLEDTEPDLLSFCYSAKCSKTSSMYSAVIKLFGHVTEDDLNIHQRFVLGCVSGAAAHAVFYPLEILKVRLNLQTASVYTGIIGCAKSMYQKESIQAFYRGFKPSILCMIPYAGIECAVYKTMMNWANTDPTNTSITQLFTCSSVAFACGHVASYPLATIRTKQQAQALQDTVNTSSVIEMFQNIYVKNGVRGLYSGMGASFVRAFPCVYLNYLITSKLEFYFSLNT</sequence>
<dbReference type="Gene3D" id="1.50.40.10">
    <property type="entry name" value="Mitochondrial carrier domain"/>
    <property type="match status" value="1"/>
</dbReference>
<comment type="subcellular location">
    <subcellularLocation>
        <location evidence="1">Mitochondrion inner membrane</location>
        <topology evidence="1">Multi-pass membrane protein</topology>
    </subcellularLocation>
</comment>
<evidence type="ECO:0000256" key="6">
    <source>
        <dbReference type="ARBA" id="ARBA00022737"/>
    </source>
</evidence>
<dbReference type="InterPro" id="IPR023395">
    <property type="entry name" value="MCP_dom_sf"/>
</dbReference>
<feature type="repeat" description="Solcar" evidence="10">
    <location>
        <begin position="289"/>
        <end position="374"/>
    </location>
</feature>
<feature type="domain" description="EF-hand" evidence="12">
    <location>
        <begin position="1"/>
        <end position="34"/>
    </location>
</feature>
<dbReference type="InterPro" id="IPR018247">
    <property type="entry name" value="EF_Hand_1_Ca_BS"/>
</dbReference>
<comment type="similarity">
    <text evidence="2 11">Belongs to the mitochondrial carrier (TC 2.A.29) family.</text>
</comment>
<accession>A0ABS2YE99</accession>
<evidence type="ECO:0000313" key="14">
    <source>
        <dbReference type="Proteomes" id="UP001166093"/>
    </source>
</evidence>
<organism evidence="13 14">
    <name type="scientific">Polyodon spathula</name>
    <name type="common">North American paddlefish</name>
    <name type="synonym">Squalus spathula</name>
    <dbReference type="NCBI Taxonomy" id="7913"/>
    <lineage>
        <taxon>Eukaryota</taxon>
        <taxon>Metazoa</taxon>
        <taxon>Chordata</taxon>
        <taxon>Craniata</taxon>
        <taxon>Vertebrata</taxon>
        <taxon>Euteleostomi</taxon>
        <taxon>Actinopterygii</taxon>
        <taxon>Chondrostei</taxon>
        <taxon>Acipenseriformes</taxon>
        <taxon>Polyodontidae</taxon>
        <taxon>Polyodon</taxon>
    </lineage>
</organism>
<evidence type="ECO:0000259" key="12">
    <source>
        <dbReference type="PROSITE" id="PS50222"/>
    </source>
</evidence>
<feature type="domain" description="EF-hand" evidence="12">
    <location>
        <begin position="102"/>
        <end position="137"/>
    </location>
</feature>
<dbReference type="InterPro" id="IPR018108">
    <property type="entry name" value="MCP_transmembrane"/>
</dbReference>
<keyword evidence="4 10" id="KW-0812">Transmembrane</keyword>
<evidence type="ECO:0000256" key="11">
    <source>
        <dbReference type="RuleBase" id="RU000488"/>
    </source>
</evidence>
<evidence type="ECO:0000256" key="9">
    <source>
        <dbReference type="ARBA" id="ARBA00023136"/>
    </source>
</evidence>
<evidence type="ECO:0000256" key="8">
    <source>
        <dbReference type="ARBA" id="ARBA00022989"/>
    </source>
</evidence>
<dbReference type="Pfam" id="PF00153">
    <property type="entry name" value="Mito_carr"/>
    <property type="match status" value="3"/>
</dbReference>
<keyword evidence="3 11" id="KW-0813">Transport</keyword>
<dbReference type="PANTHER" id="PTHR24089">
    <property type="entry name" value="SOLUTE CARRIER FAMILY 25"/>
    <property type="match status" value="1"/>
</dbReference>
<dbReference type="PROSITE" id="PS50920">
    <property type="entry name" value="SOLCAR"/>
    <property type="match status" value="3"/>
</dbReference>
<dbReference type="SMART" id="SM00054">
    <property type="entry name" value="EFh"/>
    <property type="match status" value="4"/>
</dbReference>
<dbReference type="CDD" id="cd00051">
    <property type="entry name" value="EFh"/>
    <property type="match status" value="1"/>
</dbReference>
<proteinExistence type="inferred from homology"/>
<dbReference type="PROSITE" id="PS50222">
    <property type="entry name" value="EF_HAND_2"/>
    <property type="match status" value="3"/>
</dbReference>
<dbReference type="InterPro" id="IPR002048">
    <property type="entry name" value="EF_hand_dom"/>
</dbReference>
<feature type="repeat" description="Solcar" evidence="10">
    <location>
        <begin position="172"/>
        <end position="253"/>
    </location>
</feature>
<feature type="non-terminal residue" evidence="13">
    <location>
        <position position="1"/>
    </location>
</feature>
<comment type="caution">
    <text evidence="13">The sequence shown here is derived from an EMBL/GenBank/DDBJ whole genome shotgun (WGS) entry which is preliminary data.</text>
</comment>
<dbReference type="Proteomes" id="UP001166093">
    <property type="component" value="Unassembled WGS sequence"/>
</dbReference>
<evidence type="ECO:0000256" key="2">
    <source>
        <dbReference type="ARBA" id="ARBA00006375"/>
    </source>
</evidence>
<evidence type="ECO:0000256" key="4">
    <source>
        <dbReference type="ARBA" id="ARBA00022692"/>
    </source>
</evidence>
<dbReference type="InterPro" id="IPR011992">
    <property type="entry name" value="EF-hand-dom_pair"/>
</dbReference>
<keyword evidence="7" id="KW-0106">Calcium</keyword>
<evidence type="ECO:0000256" key="5">
    <source>
        <dbReference type="ARBA" id="ARBA00022723"/>
    </source>
</evidence>
<dbReference type="Pfam" id="PF13499">
    <property type="entry name" value="EF-hand_7"/>
    <property type="match status" value="2"/>
</dbReference>
<evidence type="ECO:0000256" key="3">
    <source>
        <dbReference type="ARBA" id="ARBA00022448"/>
    </source>
</evidence>
<evidence type="ECO:0000256" key="1">
    <source>
        <dbReference type="ARBA" id="ARBA00004448"/>
    </source>
</evidence>
<feature type="domain" description="EF-hand" evidence="12">
    <location>
        <begin position="66"/>
        <end position="101"/>
    </location>
</feature>
<keyword evidence="6" id="KW-0677">Repeat</keyword>